<dbReference type="InterPro" id="IPR029063">
    <property type="entry name" value="SAM-dependent_MTases_sf"/>
</dbReference>
<gene>
    <name evidence="3" type="ORF">PGLA1383_LOCUS46205</name>
    <name evidence="4" type="ORF">PGLA2088_LOCUS13943</name>
</gene>
<evidence type="ECO:0000313" key="4">
    <source>
        <dbReference type="EMBL" id="CAE8659920.1"/>
    </source>
</evidence>
<dbReference type="PANTHER" id="PTHR34203:SF15">
    <property type="entry name" value="SLL1173 PROTEIN"/>
    <property type="match status" value="1"/>
</dbReference>
<dbReference type="EMBL" id="CAJNNV010029712">
    <property type="protein sequence ID" value="CAE8629781.1"/>
    <property type="molecule type" value="Genomic_DNA"/>
</dbReference>
<dbReference type="SUPFAM" id="SSF53335">
    <property type="entry name" value="S-adenosyl-L-methionine-dependent methyltransferases"/>
    <property type="match status" value="1"/>
</dbReference>
<dbReference type="AlphaFoldDB" id="A0A813GWX9"/>
<name>A0A813GWX9_POLGL</name>
<dbReference type="Pfam" id="PF05050">
    <property type="entry name" value="Methyltransf_21"/>
    <property type="match status" value="1"/>
</dbReference>
<dbReference type="PANTHER" id="PTHR34203">
    <property type="entry name" value="METHYLTRANSFERASE, FKBM FAMILY PROTEIN"/>
    <property type="match status" value="1"/>
</dbReference>
<dbReference type="InterPro" id="IPR052514">
    <property type="entry name" value="SAM-dependent_MTase"/>
</dbReference>
<feature type="domain" description="Methyltransferase FkbM" evidence="2">
    <location>
        <begin position="76"/>
        <end position="246"/>
    </location>
</feature>
<dbReference type="Proteomes" id="UP000626109">
    <property type="component" value="Unassembled WGS sequence"/>
</dbReference>
<reference evidence="3" key="1">
    <citation type="submission" date="2021-02" db="EMBL/GenBank/DDBJ databases">
        <authorList>
            <person name="Dougan E. K."/>
            <person name="Rhodes N."/>
            <person name="Thang M."/>
            <person name="Chan C."/>
        </authorList>
    </citation>
    <scope>NUCLEOTIDE SEQUENCE</scope>
</reference>
<dbReference type="EMBL" id="CAJNNW010016883">
    <property type="protein sequence ID" value="CAE8659920.1"/>
    <property type="molecule type" value="Genomic_DNA"/>
</dbReference>
<keyword evidence="1" id="KW-0732">Signal</keyword>
<evidence type="ECO:0000313" key="5">
    <source>
        <dbReference type="Proteomes" id="UP000654075"/>
    </source>
</evidence>
<evidence type="ECO:0000259" key="2">
    <source>
        <dbReference type="Pfam" id="PF05050"/>
    </source>
</evidence>
<dbReference type="Proteomes" id="UP000654075">
    <property type="component" value="Unassembled WGS sequence"/>
</dbReference>
<proteinExistence type="predicted"/>
<feature type="signal peptide" evidence="1">
    <location>
        <begin position="1"/>
        <end position="27"/>
    </location>
</feature>
<comment type="caution">
    <text evidence="3">The sequence shown here is derived from an EMBL/GenBank/DDBJ whole genome shotgun (WGS) entry which is preliminary data.</text>
</comment>
<evidence type="ECO:0000313" key="3">
    <source>
        <dbReference type="EMBL" id="CAE8629781.1"/>
    </source>
</evidence>
<keyword evidence="5" id="KW-1185">Reference proteome</keyword>
<protein>
    <recommendedName>
        <fullName evidence="2">Methyltransferase FkbM domain-containing protein</fullName>
    </recommendedName>
</protein>
<dbReference type="OrthoDB" id="5835829at2759"/>
<accession>A0A813GWX9</accession>
<feature type="chain" id="PRO_5035596309" description="Methyltransferase FkbM domain-containing protein" evidence="1">
    <location>
        <begin position="28"/>
        <end position="344"/>
    </location>
</feature>
<dbReference type="InterPro" id="IPR006342">
    <property type="entry name" value="FkbM_mtfrase"/>
</dbReference>
<evidence type="ECO:0000256" key="1">
    <source>
        <dbReference type="SAM" id="SignalP"/>
    </source>
</evidence>
<organism evidence="3 5">
    <name type="scientific">Polarella glacialis</name>
    <name type="common">Dinoflagellate</name>
    <dbReference type="NCBI Taxonomy" id="89957"/>
    <lineage>
        <taxon>Eukaryota</taxon>
        <taxon>Sar</taxon>
        <taxon>Alveolata</taxon>
        <taxon>Dinophyceae</taxon>
        <taxon>Suessiales</taxon>
        <taxon>Suessiaceae</taxon>
        <taxon>Polarella</taxon>
    </lineage>
</organism>
<dbReference type="Gene3D" id="3.40.50.150">
    <property type="entry name" value="Vaccinia Virus protein VP39"/>
    <property type="match status" value="1"/>
</dbReference>
<sequence>MRFMTPLNFCWLPIFAIILQSALPAAAIPRKDLDTYFSWAASHANRFGDEMCTTETIAILVKLAFERQGRRGLIIDVGANLGNVAEHFLKVFSLPTFMANAGQPVAGTLDLCQDMNSRLTYYGFEPHHLLFPHLKEKLQPYSTHHQIRVLPVAVSNFSGTAQLYHGCGDVSFQGASLVKTEHLDRRGKCRYKVTVVTLDQKFYHNKVVRQSGIFLLKIDAEQNDALVLEGGWRLLRNRMVKFLIFETWLKTAHGISFQGMVAKLHSIRYVCFLVTKVALVPLSSSWWQPQYKALGVSNVLCGQSGDRDLFDAYIAYGTNNFTLFYALSNLLGDLDFVRTSLGRS</sequence>